<dbReference type="InterPro" id="IPR031790">
    <property type="entry name" value="Znf-NOSIP"/>
</dbReference>
<gene>
    <name evidence="5" type="ORF">QTG54_009383</name>
</gene>
<feature type="domain" description="Nitric oxide synthase-interacting protein zinc-finger" evidence="4">
    <location>
        <begin position="15"/>
        <end position="76"/>
    </location>
</feature>
<dbReference type="PANTHER" id="PTHR13063">
    <property type="entry name" value="ENOS INTERACTING PROTEIN"/>
    <property type="match status" value="1"/>
</dbReference>
<keyword evidence="2" id="KW-0539">Nucleus</keyword>
<dbReference type="Pfam" id="PF15906">
    <property type="entry name" value="zf-NOSIP"/>
    <property type="match status" value="1"/>
</dbReference>
<dbReference type="PANTHER" id="PTHR13063:SF10">
    <property type="entry name" value="NITRIC OXIDE SYNTHASE-INTERACTING PROTEIN"/>
    <property type="match status" value="1"/>
</dbReference>
<dbReference type="EMBL" id="JATAAI010000017">
    <property type="protein sequence ID" value="KAK1739624.1"/>
    <property type="molecule type" value="Genomic_DNA"/>
</dbReference>
<dbReference type="AlphaFoldDB" id="A0AAD8Y5Z5"/>
<evidence type="ECO:0000256" key="3">
    <source>
        <dbReference type="SAM" id="MobiDB-lite"/>
    </source>
</evidence>
<feature type="region of interest" description="Disordered" evidence="3">
    <location>
        <begin position="99"/>
        <end position="139"/>
    </location>
</feature>
<accession>A0AAD8Y5Z5</accession>
<organism evidence="5 6">
    <name type="scientific">Skeletonema marinoi</name>
    <dbReference type="NCBI Taxonomy" id="267567"/>
    <lineage>
        <taxon>Eukaryota</taxon>
        <taxon>Sar</taxon>
        <taxon>Stramenopiles</taxon>
        <taxon>Ochrophyta</taxon>
        <taxon>Bacillariophyta</taxon>
        <taxon>Coscinodiscophyceae</taxon>
        <taxon>Thalassiosirophycidae</taxon>
        <taxon>Thalassiosirales</taxon>
        <taxon>Skeletonemataceae</taxon>
        <taxon>Skeletonema</taxon>
        <taxon>Skeletonema marinoi-dohrnii complex</taxon>
    </lineage>
</organism>
<comment type="subcellular location">
    <subcellularLocation>
        <location evidence="1">Nucleus</location>
    </subcellularLocation>
</comment>
<keyword evidence="5" id="KW-0012">Acyltransferase</keyword>
<comment type="caution">
    <text evidence="5">The sequence shown here is derived from an EMBL/GenBank/DDBJ whole genome shotgun (WGS) entry which is preliminary data.</text>
</comment>
<dbReference type="EC" id="2.3.2.27" evidence="5"/>
<evidence type="ECO:0000313" key="5">
    <source>
        <dbReference type="EMBL" id="KAK1739624.1"/>
    </source>
</evidence>
<keyword evidence="6" id="KW-1185">Reference proteome</keyword>
<evidence type="ECO:0000256" key="2">
    <source>
        <dbReference type="ARBA" id="ARBA00023242"/>
    </source>
</evidence>
<reference evidence="5" key="1">
    <citation type="submission" date="2023-06" db="EMBL/GenBank/DDBJ databases">
        <title>Survivors Of The Sea: Transcriptome response of Skeletonema marinoi to long-term dormancy.</title>
        <authorList>
            <person name="Pinder M.I.M."/>
            <person name="Kourtchenko O."/>
            <person name="Robertson E.K."/>
            <person name="Larsson T."/>
            <person name="Maumus F."/>
            <person name="Osuna-Cruz C.M."/>
            <person name="Vancaester E."/>
            <person name="Stenow R."/>
            <person name="Vandepoele K."/>
            <person name="Ploug H."/>
            <person name="Bruchert V."/>
            <person name="Godhe A."/>
            <person name="Topel M."/>
        </authorList>
    </citation>
    <scope>NUCLEOTIDE SEQUENCE</scope>
    <source>
        <strain evidence="5">R05AC</strain>
    </source>
</reference>
<evidence type="ECO:0000313" key="6">
    <source>
        <dbReference type="Proteomes" id="UP001224775"/>
    </source>
</evidence>
<sequence>MTRKSKQPGGHNPLTYAETKRLKSSGYGTQSTRLTSQSMLPFGHCCLSLSQIEGDAVATPSGHIYSRETIVQYLLTKNRELKEQKAEYDRKRLQVENRRAEWEEKQQKKSQQSFRSKDQGAMSNALVLKDGGGGGQEAKTENTLSHVSYWLSSSQPDASAAGDGFDYEKEIMALPSPPPGRPPSPMSGEPLKLKQLIPIHLVYEQDEGISNNGGRVLCSVSQKRITTQETIAIKSSGQVMLASVFNELAKPTMTCPVTGKKFKDKDVIKLIKGKSGFAASGNVEAKKYNPTLT</sequence>
<evidence type="ECO:0000259" key="4">
    <source>
        <dbReference type="Pfam" id="PF15906"/>
    </source>
</evidence>
<protein>
    <submittedName>
        <fullName evidence="5">Nitric oxide synthase-interacting protein family protein</fullName>
        <ecNumber evidence="5">2.3.2.27</ecNumber>
    </submittedName>
</protein>
<dbReference type="GO" id="GO:0061630">
    <property type="term" value="F:ubiquitin protein ligase activity"/>
    <property type="evidence" value="ECO:0007669"/>
    <property type="project" value="UniProtKB-EC"/>
</dbReference>
<name>A0AAD8Y5Z5_9STRA</name>
<keyword evidence="5" id="KW-0808">Transferase</keyword>
<dbReference type="InterPro" id="IPR016818">
    <property type="entry name" value="NOSIP"/>
</dbReference>
<proteinExistence type="predicted"/>
<dbReference type="Proteomes" id="UP001224775">
    <property type="component" value="Unassembled WGS sequence"/>
</dbReference>
<evidence type="ECO:0000256" key="1">
    <source>
        <dbReference type="ARBA" id="ARBA00004123"/>
    </source>
</evidence>
<dbReference type="GO" id="GO:0005634">
    <property type="term" value="C:nucleus"/>
    <property type="evidence" value="ECO:0007669"/>
    <property type="project" value="UniProtKB-SubCell"/>
</dbReference>